<dbReference type="PANTHER" id="PTHR44846:SF1">
    <property type="entry name" value="MANNOSYL-D-GLYCERATE TRANSPORT_METABOLISM SYSTEM REPRESSOR MNGR-RELATED"/>
    <property type="match status" value="1"/>
</dbReference>
<dbReference type="SUPFAM" id="SSF46785">
    <property type="entry name" value="Winged helix' DNA-binding domain"/>
    <property type="match status" value="1"/>
</dbReference>
<dbReference type="SUPFAM" id="SSF64288">
    <property type="entry name" value="Chorismate lyase-like"/>
    <property type="match status" value="1"/>
</dbReference>
<dbReference type="Gene3D" id="1.10.10.10">
    <property type="entry name" value="Winged helix-like DNA-binding domain superfamily/Winged helix DNA-binding domain"/>
    <property type="match status" value="1"/>
</dbReference>
<proteinExistence type="predicted"/>
<organism evidence="6 8">
    <name type="scientific">Bordetella bronchialis</name>
    <dbReference type="NCBI Taxonomy" id="463025"/>
    <lineage>
        <taxon>Bacteria</taxon>
        <taxon>Pseudomonadati</taxon>
        <taxon>Pseudomonadota</taxon>
        <taxon>Betaproteobacteria</taxon>
        <taxon>Burkholderiales</taxon>
        <taxon>Alcaligenaceae</taxon>
        <taxon>Bordetella</taxon>
    </lineage>
</organism>
<dbReference type="InterPro" id="IPR000524">
    <property type="entry name" value="Tscrpt_reg_HTH_GntR"/>
</dbReference>
<gene>
    <name evidence="5" type="ORF">BAU06_01245</name>
    <name evidence="6" type="ORF">BAU08_01240</name>
</gene>
<dbReference type="Pfam" id="PF00392">
    <property type="entry name" value="GntR"/>
    <property type="match status" value="1"/>
</dbReference>
<evidence type="ECO:0000256" key="1">
    <source>
        <dbReference type="ARBA" id="ARBA00023015"/>
    </source>
</evidence>
<dbReference type="KEGG" id="bbro:BAU06_01245"/>
<dbReference type="Proteomes" id="UP000091897">
    <property type="component" value="Chromosome"/>
</dbReference>
<keyword evidence="2" id="KW-0238">DNA-binding</keyword>
<sequence>MPASASSFEQPLYEIVRAGIVERLRTGVWAAGDRLPPEPELARLFGVGIGTIRRAVESLVAERLLTRRAGRGTEVARFTDDHAFDLYFNYVDPAGTAVKVTAELLSFAKERATARFAALFGMERGGSVARVENLRKMDGRPVMLDRLWIPMSVFANLSAQDFAARRGSIYGFYQERYGVSVVRVSEDVTAAEADAGVAQALGLKPGAAVLQVERTAFTFQDRPVEFRRRYVDTRHCAYRNVRGLQD</sequence>
<dbReference type="CDD" id="cd07377">
    <property type="entry name" value="WHTH_GntR"/>
    <property type="match status" value="1"/>
</dbReference>
<evidence type="ECO:0000256" key="2">
    <source>
        <dbReference type="ARBA" id="ARBA00023125"/>
    </source>
</evidence>
<dbReference type="SMART" id="SM00345">
    <property type="entry name" value="HTH_GNTR"/>
    <property type="match status" value="1"/>
</dbReference>
<evidence type="ECO:0000313" key="8">
    <source>
        <dbReference type="Proteomes" id="UP000092213"/>
    </source>
</evidence>
<dbReference type="InterPro" id="IPR011663">
    <property type="entry name" value="UTRA"/>
</dbReference>
<dbReference type="PROSITE" id="PS50949">
    <property type="entry name" value="HTH_GNTR"/>
    <property type="match status" value="1"/>
</dbReference>
<feature type="domain" description="HTH gntR-type" evidence="4">
    <location>
        <begin position="10"/>
        <end position="78"/>
    </location>
</feature>
<dbReference type="InterPro" id="IPR028978">
    <property type="entry name" value="Chorismate_lyase_/UTRA_dom_sf"/>
</dbReference>
<evidence type="ECO:0000313" key="6">
    <source>
        <dbReference type="EMBL" id="ANN70152.1"/>
    </source>
</evidence>
<dbReference type="GO" id="GO:0045892">
    <property type="term" value="P:negative regulation of DNA-templated transcription"/>
    <property type="evidence" value="ECO:0007669"/>
    <property type="project" value="TreeGrafter"/>
</dbReference>
<dbReference type="InterPro" id="IPR050679">
    <property type="entry name" value="Bact_HTH_transcr_reg"/>
</dbReference>
<dbReference type="Gene3D" id="3.40.1410.10">
    <property type="entry name" value="Chorismate lyase-like"/>
    <property type="match status" value="1"/>
</dbReference>
<evidence type="ECO:0000313" key="5">
    <source>
        <dbReference type="EMBL" id="ANN65117.1"/>
    </source>
</evidence>
<dbReference type="EMBL" id="CP016170">
    <property type="protein sequence ID" value="ANN65117.1"/>
    <property type="molecule type" value="Genomic_DNA"/>
</dbReference>
<dbReference type="Pfam" id="PF07702">
    <property type="entry name" value="UTRA"/>
    <property type="match status" value="1"/>
</dbReference>
<dbReference type="GO" id="GO:0003700">
    <property type="term" value="F:DNA-binding transcription factor activity"/>
    <property type="evidence" value="ECO:0007669"/>
    <property type="project" value="InterPro"/>
</dbReference>
<dbReference type="GO" id="GO:0003677">
    <property type="term" value="F:DNA binding"/>
    <property type="evidence" value="ECO:0007669"/>
    <property type="project" value="UniProtKB-KW"/>
</dbReference>
<dbReference type="RefSeq" id="WP_066343272.1">
    <property type="nucleotide sequence ID" value="NZ_CBCSFJ010000025.1"/>
</dbReference>
<keyword evidence="3" id="KW-0804">Transcription</keyword>
<evidence type="ECO:0000256" key="3">
    <source>
        <dbReference type="ARBA" id="ARBA00023163"/>
    </source>
</evidence>
<dbReference type="Proteomes" id="UP000092213">
    <property type="component" value="Chromosome"/>
</dbReference>
<evidence type="ECO:0000259" key="4">
    <source>
        <dbReference type="PROSITE" id="PS50949"/>
    </source>
</evidence>
<dbReference type="PANTHER" id="PTHR44846">
    <property type="entry name" value="MANNOSYL-D-GLYCERATE TRANSPORT/METABOLISM SYSTEM REPRESSOR MNGR-RELATED"/>
    <property type="match status" value="1"/>
</dbReference>
<accession>A0A193FQX5</accession>
<dbReference type="InterPro" id="IPR036388">
    <property type="entry name" value="WH-like_DNA-bd_sf"/>
</dbReference>
<protein>
    <submittedName>
        <fullName evidence="6">GntR family transcriptional regulator</fullName>
    </submittedName>
</protein>
<dbReference type="OrthoDB" id="2530535at2"/>
<reference evidence="7 8" key="1">
    <citation type="submission" date="2016-06" db="EMBL/GenBank/DDBJ databases">
        <title>Complete genome sequences of Bordetella bronchialis and Bordetella flabilis.</title>
        <authorList>
            <person name="LiPuma J.J."/>
            <person name="Spilker T."/>
        </authorList>
    </citation>
    <scope>NUCLEOTIDE SEQUENCE [LARGE SCALE GENOMIC DNA]</scope>
    <source>
        <strain evidence="6 8">AU17976</strain>
        <strain evidence="5 7">AU3182</strain>
    </source>
</reference>
<dbReference type="STRING" id="463025.BAU08_01240"/>
<name>A0A193FQX5_9BORD</name>
<keyword evidence="1" id="KW-0805">Transcription regulation</keyword>
<keyword evidence="7" id="KW-1185">Reference proteome</keyword>
<evidence type="ECO:0000313" key="7">
    <source>
        <dbReference type="Proteomes" id="UP000091897"/>
    </source>
</evidence>
<dbReference type="SMART" id="SM00866">
    <property type="entry name" value="UTRA"/>
    <property type="match status" value="1"/>
</dbReference>
<dbReference type="InterPro" id="IPR036390">
    <property type="entry name" value="WH_DNA-bd_sf"/>
</dbReference>
<dbReference type="EMBL" id="CP016171">
    <property type="protein sequence ID" value="ANN70152.1"/>
    <property type="molecule type" value="Genomic_DNA"/>
</dbReference>
<dbReference type="AlphaFoldDB" id="A0A193FQX5"/>